<gene>
    <name evidence="1" type="ORF">EJC49_02735</name>
</gene>
<organism evidence="1 2">
    <name type="scientific">Aquibium carbonis</name>
    <dbReference type="NCBI Taxonomy" id="2495581"/>
    <lineage>
        <taxon>Bacteria</taxon>
        <taxon>Pseudomonadati</taxon>
        <taxon>Pseudomonadota</taxon>
        <taxon>Alphaproteobacteria</taxon>
        <taxon>Hyphomicrobiales</taxon>
        <taxon>Phyllobacteriaceae</taxon>
        <taxon>Aquibium</taxon>
    </lineage>
</organism>
<dbReference type="PANTHER" id="PTHR47623">
    <property type="entry name" value="OS09G0287300 PROTEIN"/>
    <property type="match status" value="1"/>
</dbReference>
<keyword evidence="2" id="KW-1185">Reference proteome</keyword>
<dbReference type="InterPro" id="IPR029033">
    <property type="entry name" value="His_PPase_superfam"/>
</dbReference>
<dbReference type="InterPro" id="IPR013078">
    <property type="entry name" value="His_Pase_superF_clade-1"/>
</dbReference>
<dbReference type="Pfam" id="PF00300">
    <property type="entry name" value="His_Phos_1"/>
    <property type="match status" value="1"/>
</dbReference>
<dbReference type="OrthoDB" id="9810154at2"/>
<proteinExistence type="predicted"/>
<dbReference type="CDD" id="cd07067">
    <property type="entry name" value="HP_PGM_like"/>
    <property type="match status" value="1"/>
</dbReference>
<dbReference type="PANTHER" id="PTHR47623:SF1">
    <property type="entry name" value="OS09G0287300 PROTEIN"/>
    <property type="match status" value="1"/>
</dbReference>
<protein>
    <submittedName>
        <fullName evidence="1">Histidine phosphatase family protein</fullName>
    </submittedName>
</protein>
<dbReference type="AlphaFoldDB" id="A0A3S0AV96"/>
<dbReference type="EMBL" id="RWKW01000006">
    <property type="protein sequence ID" value="RST87959.1"/>
    <property type="molecule type" value="Genomic_DNA"/>
</dbReference>
<name>A0A3S0AV96_9HYPH</name>
<evidence type="ECO:0000313" key="2">
    <source>
        <dbReference type="Proteomes" id="UP000278398"/>
    </source>
</evidence>
<dbReference type="Gene3D" id="3.40.50.1240">
    <property type="entry name" value="Phosphoglycerate mutase-like"/>
    <property type="match status" value="1"/>
</dbReference>
<dbReference type="RefSeq" id="WP_126697935.1">
    <property type="nucleotide sequence ID" value="NZ_RWKW01000006.1"/>
</dbReference>
<evidence type="ECO:0000313" key="1">
    <source>
        <dbReference type="EMBL" id="RST87959.1"/>
    </source>
</evidence>
<sequence length="169" mass="18000">MSRLFLLRHARAAWAEPGDRDFDRPLTEAGRRESLAVGAIMQANGHRPDRVVCSPARRALDTWRGVAEILDMKPGEALLSETLYAADAGGYLNIVRNNGANGSLLLVGHNPAIEDLAIGLSAACVGRARADLDKGFPTGGLAILSFADDLSEAMLGTATLEAFFVPTDR</sequence>
<dbReference type="SUPFAM" id="SSF53254">
    <property type="entry name" value="Phosphoglycerate mutase-like"/>
    <property type="match status" value="1"/>
</dbReference>
<dbReference type="Proteomes" id="UP000278398">
    <property type="component" value="Unassembled WGS sequence"/>
</dbReference>
<dbReference type="SMART" id="SM00855">
    <property type="entry name" value="PGAM"/>
    <property type="match status" value="1"/>
</dbReference>
<comment type="caution">
    <text evidence="1">The sequence shown here is derived from an EMBL/GenBank/DDBJ whole genome shotgun (WGS) entry which is preliminary data.</text>
</comment>
<reference evidence="1 2" key="1">
    <citation type="submission" date="2018-12" db="EMBL/GenBank/DDBJ databases">
        <title>Mesorhizobium carbonis sp. nov., isolated from coal mine water.</title>
        <authorList>
            <person name="Xin W."/>
            <person name="Xu Z."/>
            <person name="Xiang F."/>
            <person name="Zhang J."/>
            <person name="Xi L."/>
            <person name="Liu J."/>
        </authorList>
    </citation>
    <scope>NUCLEOTIDE SEQUENCE [LARGE SCALE GENOMIC DNA]</scope>
    <source>
        <strain evidence="1 2">B2.3</strain>
    </source>
</reference>
<accession>A0A3S0AV96</accession>